<keyword evidence="4 10" id="KW-0812">Transmembrane</keyword>
<name>E9GS80_DAPPU</name>
<organism evidence="12 13">
    <name type="scientific">Daphnia pulex</name>
    <name type="common">Water flea</name>
    <dbReference type="NCBI Taxonomy" id="6669"/>
    <lineage>
        <taxon>Eukaryota</taxon>
        <taxon>Metazoa</taxon>
        <taxon>Ecdysozoa</taxon>
        <taxon>Arthropoda</taxon>
        <taxon>Crustacea</taxon>
        <taxon>Branchiopoda</taxon>
        <taxon>Diplostraca</taxon>
        <taxon>Cladocera</taxon>
        <taxon>Anomopoda</taxon>
        <taxon>Daphniidae</taxon>
        <taxon>Daphnia</taxon>
    </lineage>
</organism>
<reference evidence="12 13" key="1">
    <citation type="journal article" date="2011" name="Science">
        <title>The ecoresponsive genome of Daphnia pulex.</title>
        <authorList>
            <person name="Colbourne J.K."/>
            <person name="Pfrender M.E."/>
            <person name="Gilbert D."/>
            <person name="Thomas W.K."/>
            <person name="Tucker A."/>
            <person name="Oakley T.H."/>
            <person name="Tokishita S."/>
            <person name="Aerts A."/>
            <person name="Arnold G.J."/>
            <person name="Basu M.K."/>
            <person name="Bauer D.J."/>
            <person name="Caceres C.E."/>
            <person name="Carmel L."/>
            <person name="Casola C."/>
            <person name="Choi J.H."/>
            <person name="Detter J.C."/>
            <person name="Dong Q."/>
            <person name="Dusheyko S."/>
            <person name="Eads B.D."/>
            <person name="Frohlich T."/>
            <person name="Geiler-Samerotte K.A."/>
            <person name="Gerlach D."/>
            <person name="Hatcher P."/>
            <person name="Jogdeo S."/>
            <person name="Krijgsveld J."/>
            <person name="Kriventseva E.V."/>
            <person name="Kultz D."/>
            <person name="Laforsch C."/>
            <person name="Lindquist E."/>
            <person name="Lopez J."/>
            <person name="Manak J.R."/>
            <person name="Muller J."/>
            <person name="Pangilinan J."/>
            <person name="Patwardhan R.P."/>
            <person name="Pitluck S."/>
            <person name="Pritham E.J."/>
            <person name="Rechtsteiner A."/>
            <person name="Rho M."/>
            <person name="Rogozin I.B."/>
            <person name="Sakarya O."/>
            <person name="Salamov A."/>
            <person name="Schaack S."/>
            <person name="Shapiro H."/>
            <person name="Shiga Y."/>
            <person name="Skalitzky C."/>
            <person name="Smith Z."/>
            <person name="Souvorov A."/>
            <person name="Sung W."/>
            <person name="Tang Z."/>
            <person name="Tsuchiya D."/>
            <person name="Tu H."/>
            <person name="Vos H."/>
            <person name="Wang M."/>
            <person name="Wolf Y.I."/>
            <person name="Yamagata H."/>
            <person name="Yamada T."/>
            <person name="Ye Y."/>
            <person name="Shaw J.R."/>
            <person name="Andrews J."/>
            <person name="Crease T.J."/>
            <person name="Tang H."/>
            <person name="Lucas S.M."/>
            <person name="Robertson H.M."/>
            <person name="Bork P."/>
            <person name="Koonin E.V."/>
            <person name="Zdobnov E.M."/>
            <person name="Grigoriev I.V."/>
            <person name="Lynch M."/>
            <person name="Boore J.L."/>
        </authorList>
    </citation>
    <scope>NUCLEOTIDE SEQUENCE [LARGE SCALE GENOMIC DNA]</scope>
</reference>
<feature type="transmembrane region" description="Helical" evidence="10">
    <location>
        <begin position="135"/>
        <end position="159"/>
    </location>
</feature>
<dbReference type="PANTHER" id="PTHR42643:SF24">
    <property type="entry name" value="IONOTROPIC RECEPTOR 60A"/>
    <property type="match status" value="1"/>
</dbReference>
<evidence type="ECO:0000313" key="13">
    <source>
        <dbReference type="Proteomes" id="UP000000305"/>
    </source>
</evidence>
<comment type="similarity">
    <text evidence="2">Belongs to the glutamate-gated ion channel (TC 1.A.10.1) family.</text>
</comment>
<gene>
    <name evidence="12" type="ORF">DAPPUDRAFT_247312</name>
</gene>
<protein>
    <recommendedName>
        <fullName evidence="11">Ionotropic glutamate receptor C-terminal domain-containing protein</fullName>
    </recommendedName>
</protein>
<dbReference type="PANTHER" id="PTHR42643">
    <property type="entry name" value="IONOTROPIC RECEPTOR 20A-RELATED"/>
    <property type="match status" value="1"/>
</dbReference>
<evidence type="ECO:0000256" key="9">
    <source>
        <dbReference type="SAM" id="MobiDB-lite"/>
    </source>
</evidence>
<dbReference type="GO" id="GO:0050906">
    <property type="term" value="P:detection of stimulus involved in sensory perception"/>
    <property type="evidence" value="ECO:0007669"/>
    <property type="project" value="UniProtKB-ARBA"/>
</dbReference>
<sequence length="324" mass="36162">MQDNISFYSILDVNVTTLEDGGPKLPGIISYATRGECDVILAVIRQTSERLRLVELVHPWMYTSMAFIIPMPEVSQNNVDAVVKPFQFWDRSVIKEKNTAILPAVGMIENISMYVVGTLLNQGGYIPSKFTPIRLVVGAWCLLTLVMLNVYNGVLISYVTETGRPQPLITSFYDVPHDSNILLVVDKGLATDIVISSSQQGLYKAMKDKLAAHPNSRCLSTQQCVDLSAIGLKAAIRKDYMETRQCKLTIAGEAPFMKQAAGWGLAKNSPYLEEFNRGTARLFELGLISLWQNWYEPNSKPCYDDRKNGGENKSKEKSLGHLLF</sequence>
<comment type="subcellular location">
    <subcellularLocation>
        <location evidence="1">Cell membrane</location>
        <topology evidence="1">Multi-pass membrane protein</topology>
    </subcellularLocation>
</comment>
<dbReference type="PhylomeDB" id="E9GS80"/>
<feature type="domain" description="Ionotropic glutamate receptor C-terminal" evidence="11">
    <location>
        <begin position="108"/>
        <end position="243"/>
    </location>
</feature>
<evidence type="ECO:0000256" key="4">
    <source>
        <dbReference type="ARBA" id="ARBA00022692"/>
    </source>
</evidence>
<evidence type="ECO:0000256" key="10">
    <source>
        <dbReference type="SAM" id="Phobius"/>
    </source>
</evidence>
<dbReference type="HOGENOM" id="CLU_007257_4_2_1"/>
<keyword evidence="3" id="KW-1003">Cell membrane</keyword>
<dbReference type="KEGG" id="dpx:DAPPUDRAFT_247312"/>
<evidence type="ECO:0000313" key="12">
    <source>
        <dbReference type="EMBL" id="EFX77665.1"/>
    </source>
</evidence>
<dbReference type="InterPro" id="IPR001320">
    <property type="entry name" value="Iontro_rcpt_C"/>
</dbReference>
<evidence type="ECO:0000256" key="1">
    <source>
        <dbReference type="ARBA" id="ARBA00004651"/>
    </source>
</evidence>
<dbReference type="Proteomes" id="UP000000305">
    <property type="component" value="Unassembled WGS sequence"/>
</dbReference>
<feature type="region of interest" description="Disordered" evidence="9">
    <location>
        <begin position="305"/>
        <end position="324"/>
    </location>
</feature>
<accession>E9GS80</accession>
<dbReference type="SUPFAM" id="SSF53850">
    <property type="entry name" value="Periplasmic binding protein-like II"/>
    <property type="match status" value="1"/>
</dbReference>
<dbReference type="EMBL" id="GL732561">
    <property type="protein sequence ID" value="EFX77665.1"/>
    <property type="molecule type" value="Genomic_DNA"/>
</dbReference>
<evidence type="ECO:0000256" key="8">
    <source>
        <dbReference type="ARBA" id="ARBA00023180"/>
    </source>
</evidence>
<keyword evidence="6 10" id="KW-0472">Membrane</keyword>
<evidence type="ECO:0000256" key="2">
    <source>
        <dbReference type="ARBA" id="ARBA00008685"/>
    </source>
</evidence>
<evidence type="ECO:0000256" key="5">
    <source>
        <dbReference type="ARBA" id="ARBA00022989"/>
    </source>
</evidence>
<keyword evidence="5 10" id="KW-1133">Transmembrane helix</keyword>
<dbReference type="Gene3D" id="1.10.287.70">
    <property type="match status" value="1"/>
</dbReference>
<dbReference type="AlphaFoldDB" id="E9GS80"/>
<keyword evidence="8" id="KW-0325">Glycoprotein</keyword>
<proteinExistence type="inferred from homology"/>
<evidence type="ECO:0000256" key="3">
    <source>
        <dbReference type="ARBA" id="ARBA00022475"/>
    </source>
</evidence>
<dbReference type="eggNOG" id="KOG1052">
    <property type="taxonomic scope" value="Eukaryota"/>
</dbReference>
<keyword evidence="7" id="KW-0675">Receptor</keyword>
<dbReference type="GO" id="GO:0005886">
    <property type="term" value="C:plasma membrane"/>
    <property type="evidence" value="ECO:0007669"/>
    <property type="project" value="UniProtKB-SubCell"/>
</dbReference>
<evidence type="ECO:0000256" key="6">
    <source>
        <dbReference type="ARBA" id="ARBA00023136"/>
    </source>
</evidence>
<dbReference type="Pfam" id="PF00060">
    <property type="entry name" value="Lig_chan"/>
    <property type="match status" value="1"/>
</dbReference>
<dbReference type="GO" id="GO:0015276">
    <property type="term" value="F:ligand-gated monoatomic ion channel activity"/>
    <property type="evidence" value="ECO:0007669"/>
    <property type="project" value="InterPro"/>
</dbReference>
<evidence type="ECO:0000259" key="11">
    <source>
        <dbReference type="Pfam" id="PF00060"/>
    </source>
</evidence>
<evidence type="ECO:0000256" key="7">
    <source>
        <dbReference type="ARBA" id="ARBA00023170"/>
    </source>
</evidence>
<dbReference type="InParanoid" id="E9GS80"/>
<dbReference type="OrthoDB" id="6354427at2759"/>
<keyword evidence="13" id="KW-1185">Reference proteome</keyword>
<dbReference type="InterPro" id="IPR052192">
    <property type="entry name" value="Insect_Ionotropic_Sensory_Rcpt"/>
</dbReference>